<dbReference type="Proteomes" id="UP000230066">
    <property type="component" value="Unassembled WGS sequence"/>
</dbReference>
<evidence type="ECO:0000256" key="5">
    <source>
        <dbReference type="SAM" id="Phobius"/>
    </source>
</evidence>
<keyword evidence="3 5" id="KW-1133">Transmembrane helix</keyword>
<evidence type="ECO:0000256" key="3">
    <source>
        <dbReference type="ARBA" id="ARBA00022989"/>
    </source>
</evidence>
<comment type="caution">
    <text evidence="7">The sequence shown here is derived from an EMBL/GenBank/DDBJ whole genome shotgun (WGS) entry which is preliminary data.</text>
</comment>
<sequence length="783" mass="89002">MASMTSQLVGCHSSDKSLLGRQARVLIEDAENHRSIFHKLDAQNLSLYELYYSRFACWTRRIALAILFLLPFFEWPSSLTLSSDVRLQSQRPRLPCGVTETVEAVCIGILIVDSTILATVFGRSSLLHNPWLLGRFILFPIYTTDWAVSLCMGCDEFYRVRRFLRPYFLISGSQMMKKLLKSLKRTLPKLFSTLFLLLFWLVCATLVALCLFSKPHESDPSLTEDMTQLPDSFPDFYTSMYNLLVLLTTANHPDVVLDIYTRNRACGLFSVVFLGIGLYVFMNILTAIVYSEFRGYLMSSVQTRLTRRRVATRAAFEILRHMNASSGSNQASSDDILAVIFAAKVSTWKRDAVHERYVSLFAESDLSAAQFMDLFRALDQSGPPFEESRLRTVPSGCARWFQAWITSSSFSKLSIAVSFLNVASLAVDLSERATTSVNVGVEMRIINWCFVTFYVVEQACLIWAYGPRIFFSRLGNIFGLTTVCLLLVVKIVELGFLVAEIRGHHTFLNFTLWDVVRLTNILLLTRAVRIVQLFTWTQLVVGVLQDLPRNLTPVLGVLATAYYVYALLGMDLFKGVIRYHANDTARFECGTYQQLEYWSVNFDDFASSLILLWDLMVVNNWFVIVNAYREAVSLWVHVYMISWWLLVPVGLLSLVTAFVIETFLYRRDLYFKAKALLDRPLEVVTQQVCVNVPFAQPPVTSTPIVTVVREDDTQSTEADLICVEPFVGTHQRRPTVLYPSSLDDIFRSALQEPSESDLLHELQKNDYLRALLSASETDGQSAT</sequence>
<dbReference type="PANTHER" id="PTHR46768">
    <property type="entry name" value="TWO PORE CALCIUM CHANNEL PROTEIN 2"/>
    <property type="match status" value="1"/>
</dbReference>
<dbReference type="Pfam" id="PF00520">
    <property type="entry name" value="Ion_trans"/>
    <property type="match status" value="2"/>
</dbReference>
<dbReference type="GO" id="GO:0097682">
    <property type="term" value="F:intracellularly phosphatidylinositol-3,5-bisphosphate-gated monatomic cation channel activity"/>
    <property type="evidence" value="ECO:0007669"/>
    <property type="project" value="TreeGrafter"/>
</dbReference>
<dbReference type="GO" id="GO:0075509">
    <property type="term" value="P:endocytosis involved in viral entry into host cell"/>
    <property type="evidence" value="ECO:0007669"/>
    <property type="project" value="TreeGrafter"/>
</dbReference>
<dbReference type="InterPro" id="IPR028798">
    <property type="entry name" value="TPC2"/>
</dbReference>
<feature type="transmembrane region" description="Helical" evidence="5">
    <location>
        <begin position="190"/>
        <end position="212"/>
    </location>
</feature>
<feature type="transmembrane region" description="Helical" evidence="5">
    <location>
        <begin position="477"/>
        <end position="499"/>
    </location>
</feature>
<evidence type="ECO:0000313" key="8">
    <source>
        <dbReference type="Proteomes" id="UP000230066"/>
    </source>
</evidence>
<evidence type="ECO:0000259" key="6">
    <source>
        <dbReference type="Pfam" id="PF00520"/>
    </source>
</evidence>
<feature type="transmembrane region" description="Helical" evidence="5">
    <location>
        <begin position="133"/>
        <end position="154"/>
    </location>
</feature>
<dbReference type="EMBL" id="JXXN02001591">
    <property type="protein sequence ID" value="THD24457.1"/>
    <property type="molecule type" value="Genomic_DNA"/>
</dbReference>
<feature type="domain" description="Ion transport" evidence="6">
    <location>
        <begin position="408"/>
        <end position="664"/>
    </location>
</feature>
<feature type="transmembrane region" description="Helical" evidence="5">
    <location>
        <begin position="609"/>
        <end position="629"/>
    </location>
</feature>
<dbReference type="InterPro" id="IPR027359">
    <property type="entry name" value="Volt_channel_dom_sf"/>
</dbReference>
<evidence type="ECO:0000256" key="4">
    <source>
        <dbReference type="ARBA" id="ARBA00023136"/>
    </source>
</evidence>
<dbReference type="SUPFAM" id="SSF81324">
    <property type="entry name" value="Voltage-gated potassium channels"/>
    <property type="match status" value="2"/>
</dbReference>
<keyword evidence="2 5" id="KW-0812">Transmembrane</keyword>
<reference evidence="7" key="1">
    <citation type="submission" date="2019-03" db="EMBL/GenBank/DDBJ databases">
        <title>Improved annotation for the trematode Fasciola hepatica.</title>
        <authorList>
            <person name="Choi Y.-J."/>
            <person name="Martin J."/>
            <person name="Mitreva M."/>
        </authorList>
    </citation>
    <scope>NUCLEOTIDE SEQUENCE [LARGE SCALE GENOMIC DNA]</scope>
</reference>
<feature type="transmembrane region" description="Helical" evidence="5">
    <location>
        <begin position="267"/>
        <end position="290"/>
    </location>
</feature>
<keyword evidence="4 5" id="KW-0472">Membrane</keyword>
<comment type="subcellular location">
    <subcellularLocation>
        <location evidence="1">Membrane</location>
        <topology evidence="1">Multi-pass membrane protein</topology>
    </subcellularLocation>
</comment>
<protein>
    <submittedName>
        <fullName evidence="7">Two pore calcium channel protein 2</fullName>
    </submittedName>
</protein>
<feature type="transmembrane region" description="Helical" evidence="5">
    <location>
        <begin position="445"/>
        <end position="465"/>
    </location>
</feature>
<proteinExistence type="predicted"/>
<organism evidence="7 8">
    <name type="scientific">Fasciola hepatica</name>
    <name type="common">Liver fluke</name>
    <dbReference type="NCBI Taxonomy" id="6192"/>
    <lineage>
        <taxon>Eukaryota</taxon>
        <taxon>Metazoa</taxon>
        <taxon>Spiralia</taxon>
        <taxon>Lophotrochozoa</taxon>
        <taxon>Platyhelminthes</taxon>
        <taxon>Trematoda</taxon>
        <taxon>Digenea</taxon>
        <taxon>Plagiorchiida</taxon>
        <taxon>Echinostomata</taxon>
        <taxon>Echinostomatoidea</taxon>
        <taxon>Fasciolidae</taxon>
        <taxon>Fasciola</taxon>
    </lineage>
</organism>
<accession>A0A4E0RU99</accession>
<keyword evidence="8" id="KW-1185">Reference proteome</keyword>
<feature type="transmembrane region" description="Helical" evidence="5">
    <location>
        <begin position="551"/>
        <end position="568"/>
    </location>
</feature>
<dbReference type="GO" id="GO:0005765">
    <property type="term" value="C:lysosomal membrane"/>
    <property type="evidence" value="ECO:0007669"/>
    <property type="project" value="InterPro"/>
</dbReference>
<dbReference type="PANTHER" id="PTHR46768:SF1">
    <property type="entry name" value="TWO PORE CHANNEL PROTEIN 2"/>
    <property type="match status" value="1"/>
</dbReference>
<name>A0A4E0RU99_FASHE</name>
<dbReference type="Gene3D" id="1.10.287.70">
    <property type="match status" value="2"/>
</dbReference>
<feature type="transmembrane region" description="Helical" evidence="5">
    <location>
        <begin position="511"/>
        <end position="531"/>
    </location>
</feature>
<dbReference type="InterPro" id="IPR005821">
    <property type="entry name" value="Ion_trans_dom"/>
</dbReference>
<evidence type="ECO:0000313" key="7">
    <source>
        <dbReference type="EMBL" id="THD24457.1"/>
    </source>
</evidence>
<dbReference type="GO" id="GO:0019722">
    <property type="term" value="P:calcium-mediated signaling"/>
    <property type="evidence" value="ECO:0007669"/>
    <property type="project" value="TreeGrafter"/>
</dbReference>
<feature type="transmembrane region" description="Helical" evidence="5">
    <location>
        <begin position="641"/>
        <end position="664"/>
    </location>
</feature>
<feature type="transmembrane region" description="Helical" evidence="5">
    <location>
        <begin position="62"/>
        <end position="81"/>
    </location>
</feature>
<dbReference type="AlphaFoldDB" id="A0A4E0RU99"/>
<evidence type="ECO:0000256" key="1">
    <source>
        <dbReference type="ARBA" id="ARBA00004141"/>
    </source>
</evidence>
<gene>
    <name evidence="7" type="ORF">D915_004687</name>
</gene>
<feature type="domain" description="Ion transport" evidence="6">
    <location>
        <begin position="86"/>
        <end position="293"/>
    </location>
</feature>
<evidence type="ECO:0000256" key="2">
    <source>
        <dbReference type="ARBA" id="ARBA00022692"/>
    </source>
</evidence>
<dbReference type="Gene3D" id="1.20.120.350">
    <property type="entry name" value="Voltage-gated potassium channels. Chain C"/>
    <property type="match status" value="1"/>
</dbReference>
<dbReference type="GO" id="GO:0015280">
    <property type="term" value="F:ligand-gated sodium channel activity"/>
    <property type="evidence" value="ECO:0007669"/>
    <property type="project" value="TreeGrafter"/>
</dbReference>
<dbReference type="GO" id="GO:0022832">
    <property type="term" value="F:voltage-gated channel activity"/>
    <property type="evidence" value="ECO:0007669"/>
    <property type="project" value="InterPro"/>
</dbReference>